<dbReference type="OrthoDB" id="4869080at2"/>
<keyword evidence="1" id="KW-0472">Membrane</keyword>
<keyword evidence="4" id="KW-1185">Reference proteome</keyword>
<gene>
    <name evidence="3" type="ORF">GOARA_046_00030</name>
</gene>
<dbReference type="Pfam" id="PF07853">
    <property type="entry name" value="DUF1648"/>
    <property type="match status" value="1"/>
</dbReference>
<protein>
    <recommendedName>
        <fullName evidence="2">DUF1648 domain-containing protein</fullName>
    </recommendedName>
</protein>
<evidence type="ECO:0000313" key="4">
    <source>
        <dbReference type="Proteomes" id="UP000035088"/>
    </source>
</evidence>
<evidence type="ECO:0000313" key="3">
    <source>
        <dbReference type="EMBL" id="GAB09734.1"/>
    </source>
</evidence>
<reference evidence="3 4" key="1">
    <citation type="submission" date="2011-11" db="EMBL/GenBank/DDBJ databases">
        <title>Whole genome shotgun sequence of Gordonia araii NBRC 100433.</title>
        <authorList>
            <person name="Yoshida Y."/>
            <person name="Hosoyama A."/>
            <person name="Tsuchikane K."/>
            <person name="Katsumata H."/>
            <person name="Yamazaki S."/>
            <person name="Fujita N."/>
        </authorList>
    </citation>
    <scope>NUCLEOTIDE SEQUENCE [LARGE SCALE GENOMIC DNA]</scope>
    <source>
        <strain evidence="3 4">NBRC 100433</strain>
    </source>
</reference>
<keyword evidence="1" id="KW-1133">Transmembrane helix</keyword>
<feature type="transmembrane region" description="Helical" evidence="1">
    <location>
        <begin position="103"/>
        <end position="122"/>
    </location>
</feature>
<accession>G7H1K9</accession>
<feature type="transmembrane region" description="Helical" evidence="1">
    <location>
        <begin position="128"/>
        <end position="150"/>
    </location>
</feature>
<proteinExistence type="predicted"/>
<feature type="domain" description="DUF1648" evidence="2">
    <location>
        <begin position="14"/>
        <end position="53"/>
    </location>
</feature>
<comment type="caution">
    <text evidence="3">The sequence shown here is derived from an EMBL/GenBank/DDBJ whole genome shotgun (WGS) entry which is preliminary data.</text>
</comment>
<name>G7H1K9_9ACTN</name>
<dbReference type="InterPro" id="IPR012867">
    <property type="entry name" value="DUF1648"/>
</dbReference>
<evidence type="ECO:0000256" key="1">
    <source>
        <dbReference type="SAM" id="Phobius"/>
    </source>
</evidence>
<feature type="transmembrane region" description="Helical" evidence="1">
    <location>
        <begin position="49"/>
        <end position="71"/>
    </location>
</feature>
<organism evidence="3 4">
    <name type="scientific">Gordonia araii NBRC 100433</name>
    <dbReference type="NCBI Taxonomy" id="1073574"/>
    <lineage>
        <taxon>Bacteria</taxon>
        <taxon>Bacillati</taxon>
        <taxon>Actinomycetota</taxon>
        <taxon>Actinomycetes</taxon>
        <taxon>Mycobacteriales</taxon>
        <taxon>Gordoniaceae</taxon>
        <taxon>Gordonia</taxon>
    </lineage>
</organism>
<sequence length="158" mass="17446">MLHASRPLIPAAVVFAITWLWVAFTAPDRVPMHWGADGTVDRWGSRTEFLTVMLVTALATSLLIVGFAAFAPRMPESLINTPHREYWLSPEHRRAFDALTRSMLLNIAALTVLLFAAINAFVALDVGAAPAIAVIVCYLVVLAIVIGIPLRRLYREPR</sequence>
<keyword evidence="1" id="KW-0812">Transmembrane</keyword>
<dbReference type="RefSeq" id="WP_007321809.1">
    <property type="nucleotide sequence ID" value="NZ_BAEE01000046.1"/>
</dbReference>
<dbReference type="EMBL" id="BAEE01000046">
    <property type="protein sequence ID" value="GAB09734.1"/>
    <property type="molecule type" value="Genomic_DNA"/>
</dbReference>
<evidence type="ECO:0000259" key="2">
    <source>
        <dbReference type="Pfam" id="PF07853"/>
    </source>
</evidence>
<dbReference type="AlphaFoldDB" id="G7H1K9"/>
<dbReference type="Proteomes" id="UP000035088">
    <property type="component" value="Unassembled WGS sequence"/>
</dbReference>